<organism evidence="3 4">
    <name type="scientific">Vitis vinifera</name>
    <name type="common">Grape</name>
    <dbReference type="NCBI Taxonomy" id="29760"/>
    <lineage>
        <taxon>Eukaryota</taxon>
        <taxon>Viridiplantae</taxon>
        <taxon>Streptophyta</taxon>
        <taxon>Embryophyta</taxon>
        <taxon>Tracheophyta</taxon>
        <taxon>Spermatophyta</taxon>
        <taxon>Magnoliopsida</taxon>
        <taxon>eudicotyledons</taxon>
        <taxon>Gunneridae</taxon>
        <taxon>Pentapetalae</taxon>
        <taxon>rosids</taxon>
        <taxon>Vitales</taxon>
        <taxon>Vitaceae</taxon>
        <taxon>Viteae</taxon>
        <taxon>Vitis</taxon>
    </lineage>
</organism>
<dbReference type="GO" id="GO:0008270">
    <property type="term" value="F:zinc ion binding"/>
    <property type="evidence" value="ECO:0007669"/>
    <property type="project" value="UniProtKB-KW"/>
</dbReference>
<keyword evidence="1" id="KW-0862">Zinc</keyword>
<name>A0A438DH76_VITVI</name>
<keyword evidence="1" id="KW-0863">Zinc-finger</keyword>
<dbReference type="EMBL" id="QGNW01001623">
    <property type="protein sequence ID" value="RVW34798.1"/>
    <property type="molecule type" value="Genomic_DNA"/>
</dbReference>
<dbReference type="InterPro" id="IPR001878">
    <property type="entry name" value="Znf_CCHC"/>
</dbReference>
<evidence type="ECO:0000256" key="1">
    <source>
        <dbReference type="PROSITE-ProRule" id="PRU00047"/>
    </source>
</evidence>
<dbReference type="Pfam" id="PF07727">
    <property type="entry name" value="RVT_2"/>
    <property type="match status" value="1"/>
</dbReference>
<dbReference type="Pfam" id="PF14223">
    <property type="entry name" value="Retrotran_gag_2"/>
    <property type="match status" value="1"/>
</dbReference>
<dbReference type="AlphaFoldDB" id="A0A438DH76"/>
<comment type="caution">
    <text evidence="3">The sequence shown here is derived from an EMBL/GenBank/DDBJ whole genome shotgun (WGS) entry which is preliminary data.</text>
</comment>
<dbReference type="GO" id="GO:0003676">
    <property type="term" value="F:nucleic acid binding"/>
    <property type="evidence" value="ECO:0007669"/>
    <property type="project" value="InterPro"/>
</dbReference>
<gene>
    <name evidence="3" type="primary">RE1_3045</name>
    <name evidence="3" type="ORF">CK203_078031</name>
</gene>
<evidence type="ECO:0000313" key="4">
    <source>
        <dbReference type="Proteomes" id="UP000288805"/>
    </source>
</evidence>
<proteinExistence type="predicted"/>
<accession>A0A438DH76</accession>
<dbReference type="PANTHER" id="PTHR35317">
    <property type="entry name" value="OS04G0629600 PROTEIN"/>
    <property type="match status" value="1"/>
</dbReference>
<dbReference type="Proteomes" id="UP000288805">
    <property type="component" value="Unassembled WGS sequence"/>
</dbReference>
<dbReference type="PANTHER" id="PTHR35317:SF35">
    <property type="entry name" value="DUF4219 DOMAIN-CONTAINING PROTEIN"/>
    <property type="match status" value="1"/>
</dbReference>
<feature type="domain" description="CCHC-type" evidence="2">
    <location>
        <begin position="248"/>
        <end position="261"/>
    </location>
</feature>
<sequence>MIELGAKSKCALEEEGQKLKMKVLDREGRPTNVIKPKLECDRGDNEASENNVSSMYFIFNVISIDEFRRVATCTSAKEVWDIIEVTYEGTNAVKLPKLQMLTSTFETIRMKDHENFGEFHAKLMDTVNSSFNLGESIPNSKVVRKILRYLPKRFKVKVTVIEESKDVDSLKVDELFGSLQTFEMTLRSPSKSKDIALNAIKEKSLGFKGNIRRRLRKMLKHGTIQWEKSNVKDKKKDKSVKKDLEVECFKCGGNEHYATECSSKQKGKKVIQVTWSDIESYQSSERKSNASDECANFKAFMASVIEEPLKKEVLSESCESSDSDGDEMSFDFAYETLYKECLSLKQEQVDQTTSEDDFSGDEWLGFTFLRVREARLGHLNYHDLMKVANNEVIKGIPKIGKPSNPICELLHMDLMRTMRIESLVGKKYILVMVDDYSRSFFLNGILNEEVYVEQHKGFQDPRNDEVFLVAQIYIDDIVFGSTSSECALDFAKEMKSEFEISMVRELTYFLGFQVKQLKDGIFLFQSNYARKLGKKFGLESAKHFRTPMPTNLKLSKDELGKMVEKTLYRSMIGSLLYFSASKPDIAFSIGACARYQACPKESHLIAFKRIIRKSTSGGCFYIGNCLVAWISLNRLEDP</sequence>
<reference evidence="3 4" key="1">
    <citation type="journal article" date="2018" name="PLoS Genet.">
        <title>Population sequencing reveals clonal diversity and ancestral inbreeding in the grapevine cultivar Chardonnay.</title>
        <authorList>
            <person name="Roach M.J."/>
            <person name="Johnson D.L."/>
            <person name="Bohlmann J."/>
            <person name="van Vuuren H.J."/>
            <person name="Jones S.J."/>
            <person name="Pretorius I.S."/>
            <person name="Schmidt S.A."/>
            <person name="Borneman A.R."/>
        </authorList>
    </citation>
    <scope>NUCLEOTIDE SEQUENCE [LARGE SCALE GENOMIC DNA]</scope>
    <source>
        <strain evidence="4">cv. Chardonnay</strain>
        <tissue evidence="3">Leaf</tissue>
    </source>
</reference>
<evidence type="ECO:0000259" key="2">
    <source>
        <dbReference type="PROSITE" id="PS50158"/>
    </source>
</evidence>
<protein>
    <submittedName>
        <fullName evidence="3">Retrovirus-related Pol polyprotein from transposon RE1</fullName>
    </submittedName>
</protein>
<dbReference type="InterPro" id="IPR013103">
    <property type="entry name" value="RVT_2"/>
</dbReference>
<evidence type="ECO:0000313" key="3">
    <source>
        <dbReference type="EMBL" id="RVW34798.1"/>
    </source>
</evidence>
<dbReference type="PROSITE" id="PS50158">
    <property type="entry name" value="ZF_CCHC"/>
    <property type="match status" value="1"/>
</dbReference>
<keyword evidence="1" id="KW-0479">Metal-binding</keyword>